<name>A0A5D2CRD6_GOSDA</name>
<dbReference type="AlphaFoldDB" id="A0A5D2CRD6"/>
<protein>
    <submittedName>
        <fullName evidence="1">Uncharacterized protein</fullName>
    </submittedName>
</protein>
<gene>
    <name evidence="1" type="ORF">ES288_D05G327400v1</name>
</gene>
<evidence type="ECO:0000313" key="1">
    <source>
        <dbReference type="EMBL" id="TYG70616.1"/>
    </source>
</evidence>
<evidence type="ECO:0000313" key="2">
    <source>
        <dbReference type="Proteomes" id="UP000323506"/>
    </source>
</evidence>
<dbReference type="Proteomes" id="UP000323506">
    <property type="component" value="Chromosome D05"/>
</dbReference>
<reference evidence="1 2" key="1">
    <citation type="submission" date="2019-06" db="EMBL/GenBank/DDBJ databases">
        <title>WGS assembly of Gossypium darwinii.</title>
        <authorList>
            <person name="Chen Z.J."/>
            <person name="Sreedasyam A."/>
            <person name="Ando A."/>
            <person name="Song Q."/>
            <person name="De L."/>
            <person name="Hulse-Kemp A."/>
            <person name="Ding M."/>
            <person name="Ye W."/>
            <person name="Kirkbride R."/>
            <person name="Jenkins J."/>
            <person name="Plott C."/>
            <person name="Lovell J."/>
            <person name="Lin Y.-M."/>
            <person name="Vaughn R."/>
            <person name="Liu B."/>
            <person name="Li W."/>
            <person name="Simpson S."/>
            <person name="Scheffler B."/>
            <person name="Saski C."/>
            <person name="Grover C."/>
            <person name="Hu G."/>
            <person name="Conover J."/>
            <person name="Carlson J."/>
            <person name="Shu S."/>
            <person name="Boston L."/>
            <person name="Williams M."/>
            <person name="Peterson D."/>
            <person name="Mcgee K."/>
            <person name="Jones D."/>
            <person name="Wendel J."/>
            <person name="Stelly D."/>
            <person name="Grimwood J."/>
            <person name="Schmutz J."/>
        </authorList>
    </citation>
    <scope>NUCLEOTIDE SEQUENCE [LARGE SCALE GENOMIC DNA]</scope>
    <source>
        <strain evidence="1">1808015.09</strain>
    </source>
</reference>
<proteinExistence type="predicted"/>
<organism evidence="1 2">
    <name type="scientific">Gossypium darwinii</name>
    <name type="common">Darwin's cotton</name>
    <name type="synonym">Gossypium barbadense var. darwinii</name>
    <dbReference type="NCBI Taxonomy" id="34276"/>
    <lineage>
        <taxon>Eukaryota</taxon>
        <taxon>Viridiplantae</taxon>
        <taxon>Streptophyta</taxon>
        <taxon>Embryophyta</taxon>
        <taxon>Tracheophyta</taxon>
        <taxon>Spermatophyta</taxon>
        <taxon>Magnoliopsida</taxon>
        <taxon>eudicotyledons</taxon>
        <taxon>Gunneridae</taxon>
        <taxon>Pentapetalae</taxon>
        <taxon>rosids</taxon>
        <taxon>malvids</taxon>
        <taxon>Malvales</taxon>
        <taxon>Malvaceae</taxon>
        <taxon>Malvoideae</taxon>
        <taxon>Gossypium</taxon>
    </lineage>
</organism>
<dbReference type="EMBL" id="CM017705">
    <property type="protein sequence ID" value="TYG70616.1"/>
    <property type="molecule type" value="Genomic_DNA"/>
</dbReference>
<keyword evidence="2" id="KW-1185">Reference proteome</keyword>
<sequence length="104" mass="11056">MALVGSRASCWAMTKSFPSAASDCGTPFGSDLNGVNRVPSGCLCEGTGTSDMARHVRRQRLAWRGSEAWLVGPRESPGGCGARGILETLGVSENYSNRAIMYWA</sequence>
<accession>A0A5D2CRD6</accession>